<dbReference type="RefSeq" id="WP_039311144.1">
    <property type="nucleotide sequence ID" value="NZ_CP006905.1"/>
</dbReference>
<proteinExistence type="predicted"/>
<dbReference type="eggNOG" id="COG1196">
    <property type="taxonomic scope" value="Bacteria"/>
</dbReference>
<dbReference type="Proteomes" id="UP000030635">
    <property type="component" value="Chromosome"/>
</dbReference>
<dbReference type="OrthoDB" id="9797643at2"/>
<name>A0A0A7FXT8_9CLOT</name>
<accession>A0A0A7FXT8</accession>
<dbReference type="KEGG" id="cbv:U729_307"/>
<reference evidence="1 2" key="1">
    <citation type="journal article" date="2015" name="Infect. Genet. Evol.">
        <title>Genomic sequences of six botulinum neurotoxin-producing strains representing three clostridial species illustrate the mobility and diversity of botulinum neurotoxin genes.</title>
        <authorList>
            <person name="Smith T.J."/>
            <person name="Hill K.K."/>
            <person name="Xie G."/>
            <person name="Foley B.T."/>
            <person name="Williamson C.H."/>
            <person name="Foster J.T."/>
            <person name="Johnson S.L."/>
            <person name="Chertkov O."/>
            <person name="Teshima H."/>
            <person name="Gibbons H.S."/>
            <person name="Johnsky L.A."/>
            <person name="Karavis M.A."/>
            <person name="Smith L.A."/>
        </authorList>
    </citation>
    <scope>NUCLEOTIDE SEQUENCE [LARGE SCALE GENOMIC DNA]</scope>
    <source>
        <strain evidence="1">Sullivan</strain>
    </source>
</reference>
<sequence>MRVNINEYDSNVVKILKEKLNKVNGSTIIKLKSNKDCDIRFSESGDGIISSKIPGDDTMRWEVFDAVIELLNKSGGKALKGNARSGKLGNPKFTIDTVEGYIAFKAYGKQEGESSFGPGFVIYAILEWAGICENGRGYIRLNNY</sequence>
<gene>
    <name evidence="1" type="ORF">U729_307</name>
</gene>
<protein>
    <submittedName>
        <fullName evidence="1">Uncharacterized protein</fullName>
    </submittedName>
</protein>
<organism evidence="1 2">
    <name type="scientific">Clostridium baratii str. Sullivan</name>
    <dbReference type="NCBI Taxonomy" id="1415775"/>
    <lineage>
        <taxon>Bacteria</taxon>
        <taxon>Bacillati</taxon>
        <taxon>Bacillota</taxon>
        <taxon>Clostridia</taxon>
        <taxon>Eubacteriales</taxon>
        <taxon>Clostridiaceae</taxon>
        <taxon>Clostridium</taxon>
    </lineage>
</organism>
<keyword evidence="2" id="KW-1185">Reference proteome</keyword>
<evidence type="ECO:0000313" key="1">
    <source>
        <dbReference type="EMBL" id="AIY84454.1"/>
    </source>
</evidence>
<evidence type="ECO:0000313" key="2">
    <source>
        <dbReference type="Proteomes" id="UP000030635"/>
    </source>
</evidence>
<dbReference type="HOGENOM" id="CLU_1793077_0_0_9"/>
<dbReference type="EMBL" id="CP006905">
    <property type="protein sequence ID" value="AIY84454.1"/>
    <property type="molecule type" value="Genomic_DNA"/>
</dbReference>
<dbReference type="AlphaFoldDB" id="A0A0A7FXT8"/>